<dbReference type="Pfam" id="PF07581">
    <property type="entry name" value="Glug"/>
    <property type="match status" value="4"/>
</dbReference>
<proteinExistence type="predicted"/>
<dbReference type="InterPro" id="IPR050909">
    <property type="entry name" value="Bact_Autotransporter_VF"/>
</dbReference>
<evidence type="ECO:0000313" key="6">
    <source>
        <dbReference type="EMBL" id="WQH12159.1"/>
    </source>
</evidence>
<protein>
    <submittedName>
        <fullName evidence="6">MBG domain-containing protein</fullName>
    </submittedName>
</protein>
<dbReference type="Gene3D" id="2.160.20.10">
    <property type="entry name" value="Single-stranded right-handed beta-helix, Pectin lyase-like"/>
    <property type="match status" value="1"/>
</dbReference>
<keyword evidence="2" id="KW-0964">Secreted</keyword>
<dbReference type="NCBIfam" id="TIGR01901">
    <property type="entry name" value="adhes_NPXG"/>
    <property type="match status" value="1"/>
</dbReference>
<sequence length="1586" mass="160102">MSPSAPTFTRTALAIAISLASAHLQAADLPTGGNIVGGSGSIRQEGNSLDVQQNSDRLITHWDSFDIGAGNTVNFHQPGSDSVALNRVIGEDASAIYGNLNANGQVFLVNPNGVLFGEGAAVNVGSLVASTLSLSDEDFNNGHYQFSGDGNNAAVVNHGTLNADGGAVALLGGQVSNHGIIQANQGTVALAAGDQITLDFAGDGLLNVTVDEGTIDALVENHQLVRANGGQVVMTANATDALLQTVVNNTGIVEAQTLDNQSGTIVLKGGFNGGTVNVAGTLDASAPDSGDGGFIDTSGAHVKIAGGTQVTTNANNGTTGEWLIDPTDFTISAGSAVETDSGIGADTLSGNLANNSITLQTVASGSEAGDINVQAAVTWNADTTLTLDAHNDININAAITAQGANGKVALQYGQATTDGGTADYHINAPINLQSGNNFSTQKGSTGSVISYTVVNDAAALQAMNSDLTANYAVGSNIDLGSISNWQPVGESDRFTGTFNGLGHTLSNLTIDRSGTDFVGLFGATASGSVVRDIGLVGGSVSGRNHVGGLAGVSSGIISNAYATGSVEGRERVGGLVGFNQSGTIDDAYTTGSVKGSINQVGGLVGFNQSGTINNAYASGSVESLSRVGGLVGFNQSGTINNAYTTGSVKGSINQVGGLVGFNQSGTINNAYATGSVEGLDYVGGLVGYSLGTISNVYAAGSVEGRDYVGGLAGNNYDDTITNSYWNTETSGQASAVGAGSSAGTTGLTTAQMFDAANFTGFDFAGTWANADDQTTPYLRALAGNRVFNKNDLPTGTLDATNRPALYTVIQNVEQLQAMRNDVTANYLLGNHIDAADTASWNGGAGFVPVGDGTYGYRGVFDGLGYSINGLTINRPNTNNVGLFGVTLGGSQVHNIGLINAAITGGGNVGGLVGDLNGSIRQSYVTGRVSGRQFVGGLVGQSTGSIKQSYSSADVTGSGSDIGGLVGYASEYGAIEESYATGQVGGTALRIGGLIGQLHGDIVNTYWNTETSGQTSAVGSSSRGTSGMTGLTTAQMLQADSFTGWDIDAQGGTGKVWRIYEGYTAPLLRHFLTALEVTGDDTSVTYNGTEQGGSWSAAGAYDADRIFGQPVGGKNAGAYALGMNGLYSDQQGYDLITTSGGTLTIDKAQATVTANSGTTTYNGTEQSVSGFTVDGLVNGEDASVLTGVTTSGGKGTNAGSYVLTVGGGTADNYELTFVDGKLTINKAQATVTANSGTTTYNGTEQSISGFTIEGLVNGEDQSVLTDVTVNGGGRNAGSYTLTANGSDGNYELTFVDGTLTINKAQATVTANSGTTTYNGTEQSVDGFTVDGLVNGEDQSVLTGVTTSGGKGTNVGSYTLTASGTDGNYELAFVDGTLTINKAQATVTANSGTTTYNGTEQSVSGFTVDGLVNGEDASVLNGITTSGGTGTNAGTYVLTASGSGSDGNYALTFIDGALTIERKAIAADILAQDKPFDGTLTAVLEGVLNGTISGDDVELQLSGLFAGLTPGENRVLVDASLTGADAGNYQLIIPDSVPANMQGFVQTDDYQSAIVSQPSGKPKLSAPTNGDYVLNVDDDALILPNSEQ</sequence>
<evidence type="ECO:0000256" key="2">
    <source>
        <dbReference type="ARBA" id="ARBA00022525"/>
    </source>
</evidence>
<evidence type="ECO:0000256" key="3">
    <source>
        <dbReference type="ARBA" id="ARBA00022729"/>
    </source>
</evidence>
<gene>
    <name evidence="6" type="ORF">SR894_18690</name>
</gene>
<evidence type="ECO:0000259" key="5">
    <source>
        <dbReference type="SMART" id="SM00912"/>
    </source>
</evidence>
<accession>A0ABZ0YKK2</accession>
<dbReference type="Proteomes" id="UP001324794">
    <property type="component" value="Chromosome"/>
</dbReference>
<evidence type="ECO:0000256" key="1">
    <source>
        <dbReference type="ARBA" id="ARBA00004613"/>
    </source>
</evidence>
<dbReference type="PANTHER" id="PTHR12338:SF8">
    <property type="entry name" value="HEME_HEMOPEXIN-BINDING PROTEIN"/>
    <property type="match status" value="1"/>
</dbReference>
<feature type="chain" id="PRO_5045898873" evidence="4">
    <location>
        <begin position="27"/>
        <end position="1586"/>
    </location>
</feature>
<dbReference type="InterPro" id="IPR008638">
    <property type="entry name" value="FhaB/CdiA-like_TPS"/>
</dbReference>
<dbReference type="PANTHER" id="PTHR12338">
    <property type="entry name" value="AUTOTRANSPORTER"/>
    <property type="match status" value="1"/>
</dbReference>
<feature type="signal peptide" evidence="4">
    <location>
        <begin position="1"/>
        <end position="26"/>
    </location>
</feature>
<name>A0ABZ0YKK2_9GAMM</name>
<dbReference type="InterPro" id="IPR011493">
    <property type="entry name" value="GLUG"/>
</dbReference>
<dbReference type="EMBL" id="CP140255">
    <property type="protein sequence ID" value="WQH12159.1"/>
    <property type="molecule type" value="Genomic_DNA"/>
</dbReference>
<dbReference type="Pfam" id="PF05860">
    <property type="entry name" value="TPS"/>
    <property type="match status" value="1"/>
</dbReference>
<dbReference type="InterPro" id="IPR011050">
    <property type="entry name" value="Pectin_lyase_fold/virulence"/>
</dbReference>
<dbReference type="InterPro" id="IPR041286">
    <property type="entry name" value="MBG_2"/>
</dbReference>
<keyword evidence="3 4" id="KW-0732">Signal</keyword>
<dbReference type="Pfam" id="PF18676">
    <property type="entry name" value="MBG_2"/>
    <property type="match status" value="4"/>
</dbReference>
<evidence type="ECO:0000256" key="4">
    <source>
        <dbReference type="SAM" id="SignalP"/>
    </source>
</evidence>
<dbReference type="InterPro" id="IPR012334">
    <property type="entry name" value="Pectin_lyas_fold"/>
</dbReference>
<reference evidence="6 7" key="1">
    <citation type="submission" date="2023-11" db="EMBL/GenBank/DDBJ databases">
        <title>MicrobeMod: A computational toolkit for identifying prokaryotic methylation and restriction-modification with nanopore sequencing.</title>
        <authorList>
            <person name="Crits-Christoph A."/>
            <person name="Kang S.C."/>
            <person name="Lee H."/>
            <person name="Ostrov N."/>
        </authorList>
    </citation>
    <scope>NUCLEOTIDE SEQUENCE [LARGE SCALE GENOMIC DNA]</scope>
    <source>
        <strain evidence="6 7">ATCC BAA-805</strain>
    </source>
</reference>
<keyword evidence="7" id="KW-1185">Reference proteome</keyword>
<feature type="domain" description="Filamentous haemagglutinin FhaB/tRNA nuclease CdiA-like TPS" evidence="5">
    <location>
        <begin position="26"/>
        <end position="138"/>
    </location>
</feature>
<comment type="subcellular location">
    <subcellularLocation>
        <location evidence="1">Secreted</location>
    </subcellularLocation>
</comment>
<dbReference type="SMART" id="SM00912">
    <property type="entry name" value="Haemagg_act"/>
    <property type="match status" value="1"/>
</dbReference>
<organism evidence="6 7">
    <name type="scientific">Vreelandella neptunia</name>
    <dbReference type="NCBI Taxonomy" id="115551"/>
    <lineage>
        <taxon>Bacteria</taxon>
        <taxon>Pseudomonadati</taxon>
        <taxon>Pseudomonadota</taxon>
        <taxon>Gammaproteobacteria</taxon>
        <taxon>Oceanospirillales</taxon>
        <taxon>Halomonadaceae</taxon>
        <taxon>Vreelandella</taxon>
    </lineage>
</organism>
<dbReference type="SUPFAM" id="SSF51126">
    <property type="entry name" value="Pectin lyase-like"/>
    <property type="match status" value="1"/>
</dbReference>
<dbReference type="RefSeq" id="WP_223288484.1">
    <property type="nucleotide sequence ID" value="NZ_CP140255.1"/>
</dbReference>
<dbReference type="Gene3D" id="2.160.20.110">
    <property type="match status" value="2"/>
</dbReference>
<evidence type="ECO:0000313" key="7">
    <source>
        <dbReference type="Proteomes" id="UP001324794"/>
    </source>
</evidence>